<comment type="caution">
    <text evidence="5">The sequence shown here is derived from an EMBL/GenBank/DDBJ whole genome shotgun (WGS) entry which is preliminary data.</text>
</comment>
<evidence type="ECO:0000259" key="4">
    <source>
        <dbReference type="PROSITE" id="PS50043"/>
    </source>
</evidence>
<keyword evidence="3" id="KW-0804">Transcription</keyword>
<dbReference type="GO" id="GO:0003677">
    <property type="term" value="F:DNA binding"/>
    <property type="evidence" value="ECO:0007669"/>
    <property type="project" value="UniProtKB-KW"/>
</dbReference>
<evidence type="ECO:0000256" key="2">
    <source>
        <dbReference type="ARBA" id="ARBA00023125"/>
    </source>
</evidence>
<evidence type="ECO:0000313" key="6">
    <source>
        <dbReference type="Proteomes" id="UP000259273"/>
    </source>
</evidence>
<dbReference type="PRINTS" id="PR00038">
    <property type="entry name" value="HTHLUXR"/>
</dbReference>
<dbReference type="PANTHER" id="PTHR43214:SF24">
    <property type="entry name" value="TRANSCRIPTIONAL REGULATORY PROTEIN NARL-RELATED"/>
    <property type="match status" value="1"/>
</dbReference>
<dbReference type="EMBL" id="DMND01000242">
    <property type="protein sequence ID" value="HAN29583.1"/>
    <property type="molecule type" value="Genomic_DNA"/>
</dbReference>
<evidence type="ECO:0000313" key="5">
    <source>
        <dbReference type="EMBL" id="HAN29583.1"/>
    </source>
</evidence>
<dbReference type="InterPro" id="IPR016032">
    <property type="entry name" value="Sig_transdc_resp-reg_C-effctor"/>
</dbReference>
<dbReference type="GO" id="GO:0006355">
    <property type="term" value="P:regulation of DNA-templated transcription"/>
    <property type="evidence" value="ECO:0007669"/>
    <property type="project" value="InterPro"/>
</dbReference>
<dbReference type="Gene3D" id="3.40.50.2300">
    <property type="match status" value="1"/>
</dbReference>
<dbReference type="Proteomes" id="UP000259273">
    <property type="component" value="Unassembled WGS sequence"/>
</dbReference>
<organism evidence="5 6">
    <name type="scientific">Haliea salexigens</name>
    <dbReference type="NCBI Taxonomy" id="287487"/>
    <lineage>
        <taxon>Bacteria</taxon>
        <taxon>Pseudomonadati</taxon>
        <taxon>Pseudomonadota</taxon>
        <taxon>Gammaproteobacteria</taxon>
        <taxon>Cellvibrionales</taxon>
        <taxon>Halieaceae</taxon>
        <taxon>Haliea</taxon>
    </lineage>
</organism>
<name>A0A3C1KSU4_9GAMM</name>
<dbReference type="InterPro" id="IPR039420">
    <property type="entry name" value="WalR-like"/>
</dbReference>
<feature type="domain" description="HTH luxR-type" evidence="4">
    <location>
        <begin position="137"/>
        <end position="202"/>
    </location>
</feature>
<dbReference type="AlphaFoldDB" id="A0A3C1KSU4"/>
<reference evidence="5 6" key="1">
    <citation type="journal article" date="2018" name="Nat. Biotechnol.">
        <title>A standardized bacterial taxonomy based on genome phylogeny substantially revises the tree of life.</title>
        <authorList>
            <person name="Parks D.H."/>
            <person name="Chuvochina M."/>
            <person name="Waite D.W."/>
            <person name="Rinke C."/>
            <person name="Skarshewski A."/>
            <person name="Chaumeil P.A."/>
            <person name="Hugenholtz P."/>
        </authorList>
    </citation>
    <scope>NUCLEOTIDE SEQUENCE [LARGE SCALE GENOMIC DNA]</scope>
    <source>
        <strain evidence="5">UBA9158</strain>
    </source>
</reference>
<dbReference type="CDD" id="cd06170">
    <property type="entry name" value="LuxR_C_like"/>
    <property type="match status" value="1"/>
</dbReference>
<dbReference type="PROSITE" id="PS00622">
    <property type="entry name" value="HTH_LUXR_1"/>
    <property type="match status" value="1"/>
</dbReference>
<dbReference type="STRING" id="1121937.GCA_000423125_03169"/>
<proteinExistence type="predicted"/>
<keyword evidence="2 5" id="KW-0238">DNA-binding</keyword>
<dbReference type="SUPFAM" id="SSF46894">
    <property type="entry name" value="C-terminal effector domain of the bipartite response regulators"/>
    <property type="match status" value="1"/>
</dbReference>
<dbReference type="PANTHER" id="PTHR43214">
    <property type="entry name" value="TWO-COMPONENT RESPONSE REGULATOR"/>
    <property type="match status" value="1"/>
</dbReference>
<gene>
    <name evidence="5" type="ORF">DCP75_18020</name>
</gene>
<dbReference type="Pfam" id="PF00196">
    <property type="entry name" value="GerE"/>
    <property type="match status" value="1"/>
</dbReference>
<accession>A0A3C1KSU4</accession>
<protein>
    <submittedName>
        <fullName evidence="5">DNA-binding response regulator</fullName>
    </submittedName>
</protein>
<dbReference type="InterPro" id="IPR000792">
    <property type="entry name" value="Tscrpt_reg_LuxR_C"/>
</dbReference>
<keyword evidence="1" id="KW-0805">Transcription regulation</keyword>
<evidence type="ECO:0000256" key="3">
    <source>
        <dbReference type="ARBA" id="ARBA00023163"/>
    </source>
</evidence>
<dbReference type="SMART" id="SM00421">
    <property type="entry name" value="HTH_LUXR"/>
    <property type="match status" value="1"/>
</dbReference>
<dbReference type="PROSITE" id="PS50043">
    <property type="entry name" value="HTH_LUXR_2"/>
    <property type="match status" value="1"/>
</dbReference>
<sequence length="203" mass="21792">MKHVFVTPVGALRNRWREAFPEALVVTSVEALALEAPAAEVAWLDTSQMDDTARRERLAAATAAGYRVVVMSAAPGEADAFQALNAGAVGYCHLESAPEQLREVGLVVAHGGLWMPAELVQRLVALSVRTQPASDVARVNLEVLTPRERDVARHVAQGASNREVAAALDITERTVKAHLSAVFEKLAVRDRVQLALVMSQIAG</sequence>
<evidence type="ECO:0000256" key="1">
    <source>
        <dbReference type="ARBA" id="ARBA00023015"/>
    </source>
</evidence>